<evidence type="ECO:0000313" key="2">
    <source>
        <dbReference type="Proteomes" id="UP000013148"/>
    </source>
</evidence>
<sequence length="298" mass="34593">MVSKSKKTLPYFKVNGNTISVQLDTSTLFNNSQELTASPIDIYINRNKYFLMKLGLIERSGIITNHDSNDIDIYNLFLLGLVSNVESYFRRVIREIILVDQTSYHKCLEQSLTYAAAIHHTNELLPEALLEHCSFISFENIKSTVNTFTGLSFGGQSIEQTEVRKSIFLFEQLCQLRHCIVHRAGLLGSKNAIKLGLDTHKSFFEKPICLDLNFLQEASTICLNCVKSFNTFAFNTLIDRYIENNKRNIIWNYTIDKKWFSKYYRLFTSEEINRDLVSQGENVYNAKKIYDLLRAYHR</sequence>
<organism evidence="1 2">
    <name type="scientific">Acinetobacter guillouiae NIPH 991</name>
    <dbReference type="NCBI Taxonomy" id="1217656"/>
    <lineage>
        <taxon>Bacteria</taxon>
        <taxon>Pseudomonadati</taxon>
        <taxon>Pseudomonadota</taxon>
        <taxon>Gammaproteobacteria</taxon>
        <taxon>Moraxellales</taxon>
        <taxon>Moraxellaceae</taxon>
        <taxon>Acinetobacter</taxon>
    </lineage>
</organism>
<protein>
    <submittedName>
        <fullName evidence="1">Uncharacterized protein</fullName>
    </submittedName>
</protein>
<dbReference type="Proteomes" id="UP000013148">
    <property type="component" value="Unassembled WGS sequence"/>
</dbReference>
<dbReference type="EMBL" id="APPJ01000009">
    <property type="protein sequence ID" value="ENV17826.1"/>
    <property type="molecule type" value="Genomic_DNA"/>
</dbReference>
<name>N8X0P1_ACIGI</name>
<dbReference type="HOGENOM" id="CLU_069351_0_0_6"/>
<comment type="caution">
    <text evidence="1">The sequence shown here is derived from an EMBL/GenBank/DDBJ whole genome shotgun (WGS) entry which is preliminary data.</text>
</comment>
<dbReference type="eggNOG" id="ENOG50348WM">
    <property type="taxonomic scope" value="Bacteria"/>
</dbReference>
<proteinExistence type="predicted"/>
<reference evidence="1 2" key="1">
    <citation type="submission" date="2013-02" db="EMBL/GenBank/DDBJ databases">
        <title>The Genome Sequence of Acinetobacter guillouiae NIPH 991.</title>
        <authorList>
            <consortium name="The Broad Institute Genome Sequencing Platform"/>
            <consortium name="The Broad Institute Genome Sequencing Center for Infectious Disease"/>
            <person name="Cerqueira G."/>
            <person name="Feldgarden M."/>
            <person name="Courvalin P."/>
            <person name="Perichon B."/>
            <person name="Grillot-Courvalin C."/>
            <person name="Clermont D."/>
            <person name="Rocha E."/>
            <person name="Yoon E.-J."/>
            <person name="Nemec A."/>
            <person name="Walker B."/>
            <person name="Young S.K."/>
            <person name="Zeng Q."/>
            <person name="Gargeya S."/>
            <person name="Fitzgerald M."/>
            <person name="Haas B."/>
            <person name="Abouelleil A."/>
            <person name="Alvarado L."/>
            <person name="Arachchi H.M."/>
            <person name="Berlin A.M."/>
            <person name="Chapman S.B."/>
            <person name="Dewar J."/>
            <person name="Goldberg J."/>
            <person name="Griggs A."/>
            <person name="Gujja S."/>
            <person name="Hansen M."/>
            <person name="Howarth C."/>
            <person name="Imamovic A."/>
            <person name="Larimer J."/>
            <person name="McCowan C."/>
            <person name="Murphy C."/>
            <person name="Neiman D."/>
            <person name="Pearson M."/>
            <person name="Priest M."/>
            <person name="Roberts A."/>
            <person name="Saif S."/>
            <person name="Shea T."/>
            <person name="Sisk P."/>
            <person name="Sykes S."/>
            <person name="Wortman J."/>
            <person name="Nusbaum C."/>
            <person name="Birren B."/>
        </authorList>
    </citation>
    <scope>NUCLEOTIDE SEQUENCE [LARGE SCALE GENOMIC DNA]</scope>
    <source>
        <strain evidence="1 2">NIPH 991</strain>
    </source>
</reference>
<dbReference type="AlphaFoldDB" id="N8X0P1"/>
<keyword evidence="2" id="KW-1185">Reference proteome</keyword>
<gene>
    <name evidence="1" type="ORF">F964_01131</name>
</gene>
<accession>N8X0P1</accession>
<dbReference type="RefSeq" id="WP_004818476.1">
    <property type="nucleotide sequence ID" value="NZ_KB849456.1"/>
</dbReference>
<dbReference type="PATRIC" id="fig|1217656.3.peg.1109"/>
<evidence type="ECO:0000313" key="1">
    <source>
        <dbReference type="EMBL" id="ENV17826.1"/>
    </source>
</evidence>